<reference evidence="1 2" key="1">
    <citation type="submission" date="2018-06" db="EMBL/GenBank/DDBJ databases">
        <title>Complete Genomes of Monosporascus.</title>
        <authorList>
            <person name="Robinson A.J."/>
            <person name="Natvig D.O."/>
        </authorList>
    </citation>
    <scope>NUCLEOTIDE SEQUENCE [LARGE SCALE GENOMIC DNA]</scope>
    <source>
        <strain evidence="1 2">CBS 609.92</strain>
    </source>
</reference>
<dbReference type="EMBL" id="QJNS01000246">
    <property type="protein sequence ID" value="RYO81630.1"/>
    <property type="molecule type" value="Genomic_DNA"/>
</dbReference>
<protein>
    <submittedName>
        <fullName evidence="1">Uncharacterized protein</fullName>
    </submittedName>
</protein>
<sequence>MMQDTPFHTLAISKSSDDSVVVTSRRATDSLPVPLYVVCQNSVKTKMEIRYADGHVQQQQAGGEPIALITFHFFSWNIDLTLHGVDFRMKRKNPLGGHSFRYPGLKEEMEWKRSSLLGSGVKLVDSCGRTIAVYKKKLGGFLGGRESGFHIYDSVEDGMFMDAIVVTGLAAAEYARQSDKDWKWLEELL</sequence>
<name>A0ABY0H0E0_9PEZI</name>
<accession>A0ABY0H0E0</accession>
<proteinExistence type="predicted"/>
<dbReference type="Proteomes" id="UP000294003">
    <property type="component" value="Unassembled WGS sequence"/>
</dbReference>
<gene>
    <name evidence="1" type="ORF">DL762_007014</name>
</gene>
<keyword evidence="2" id="KW-1185">Reference proteome</keyword>
<evidence type="ECO:0000313" key="2">
    <source>
        <dbReference type="Proteomes" id="UP000294003"/>
    </source>
</evidence>
<organism evidence="1 2">
    <name type="scientific">Monosporascus cannonballus</name>
    <dbReference type="NCBI Taxonomy" id="155416"/>
    <lineage>
        <taxon>Eukaryota</taxon>
        <taxon>Fungi</taxon>
        <taxon>Dikarya</taxon>
        <taxon>Ascomycota</taxon>
        <taxon>Pezizomycotina</taxon>
        <taxon>Sordariomycetes</taxon>
        <taxon>Xylariomycetidae</taxon>
        <taxon>Xylariales</taxon>
        <taxon>Xylariales incertae sedis</taxon>
        <taxon>Monosporascus</taxon>
    </lineage>
</organism>
<comment type="caution">
    <text evidence="1">The sequence shown here is derived from an EMBL/GenBank/DDBJ whole genome shotgun (WGS) entry which is preliminary data.</text>
</comment>
<evidence type="ECO:0000313" key="1">
    <source>
        <dbReference type="EMBL" id="RYO81630.1"/>
    </source>
</evidence>